<keyword evidence="3" id="KW-1185">Reference proteome</keyword>
<keyword evidence="1" id="KW-0472">Membrane</keyword>
<evidence type="ECO:0000256" key="1">
    <source>
        <dbReference type="SAM" id="Phobius"/>
    </source>
</evidence>
<sequence>MATRLPDGITDEDAGQNGRRRANPLPLLILTVLIVLALFGFLGGKADPLNRAENSAALIEVRAPEILRNGMFLEMVVRVTPKRPVNKLVIAVSDGLWREMTINSMIPAAEKEEYKDGLFRFSFGRVEAAETFQFKIDGQINPPLFAGTQGSIIALDDQDRLVELHTEIKVRP</sequence>
<feature type="transmembrane region" description="Helical" evidence="1">
    <location>
        <begin position="25"/>
        <end position="44"/>
    </location>
</feature>
<dbReference type="PATRIC" id="fig|1114964.3.peg.313"/>
<reference evidence="2 3" key="1">
    <citation type="journal article" date="2013" name="Genome Announc.">
        <title>Draft Genome Sequence of a Hexachlorocyclohexane-Degrading Bacterium, Sphingobium baderi Strain LL03T.</title>
        <authorList>
            <person name="Kaur J."/>
            <person name="Verma H."/>
            <person name="Tripathi C."/>
            <person name="Khurana J.P."/>
            <person name="Lal R."/>
        </authorList>
    </citation>
    <scope>NUCLEOTIDE SEQUENCE [LARGE SCALE GENOMIC DNA]</scope>
    <source>
        <strain evidence="2 3">LL03</strain>
    </source>
</reference>
<comment type="caution">
    <text evidence="2">The sequence shown here is derived from an EMBL/GenBank/DDBJ whole genome shotgun (WGS) entry which is preliminary data.</text>
</comment>
<keyword evidence="1" id="KW-1133">Transmembrane helix</keyword>
<dbReference type="EMBL" id="ATIB01000020">
    <property type="protein sequence ID" value="EQB05878.1"/>
    <property type="molecule type" value="Genomic_DNA"/>
</dbReference>
<dbReference type="OrthoDB" id="7909078at2"/>
<evidence type="ECO:0000313" key="3">
    <source>
        <dbReference type="Proteomes" id="UP000015524"/>
    </source>
</evidence>
<name>T0H1B2_9SPHN</name>
<gene>
    <name evidence="2" type="ORF">L485_01685</name>
</gene>
<proteinExistence type="predicted"/>
<evidence type="ECO:0000313" key="2">
    <source>
        <dbReference type="EMBL" id="EQB05878.1"/>
    </source>
</evidence>
<dbReference type="Proteomes" id="UP000015524">
    <property type="component" value="Unassembled WGS sequence"/>
</dbReference>
<dbReference type="eggNOG" id="ENOG50330U2">
    <property type="taxonomic scope" value="Bacteria"/>
</dbReference>
<dbReference type="RefSeq" id="WP_021243349.1">
    <property type="nucleotide sequence ID" value="NZ_ATIB01000020.1"/>
</dbReference>
<protein>
    <submittedName>
        <fullName evidence="2">Uncharacterized protein</fullName>
    </submittedName>
</protein>
<organism evidence="2 3">
    <name type="scientific">Sphingobium baderi LL03</name>
    <dbReference type="NCBI Taxonomy" id="1114964"/>
    <lineage>
        <taxon>Bacteria</taxon>
        <taxon>Pseudomonadati</taxon>
        <taxon>Pseudomonadota</taxon>
        <taxon>Alphaproteobacteria</taxon>
        <taxon>Sphingomonadales</taxon>
        <taxon>Sphingomonadaceae</taxon>
        <taxon>Sphingobium</taxon>
    </lineage>
</organism>
<keyword evidence="1" id="KW-0812">Transmembrane</keyword>
<accession>T0H1B2</accession>
<dbReference type="AlphaFoldDB" id="T0H1B2"/>